<proteinExistence type="predicted"/>
<comment type="caution">
    <text evidence="1">The sequence shown here is derived from an EMBL/GenBank/DDBJ whole genome shotgun (WGS) entry which is preliminary data.</text>
</comment>
<dbReference type="EMBL" id="CM056811">
    <property type="protein sequence ID" value="KAJ8638136.1"/>
    <property type="molecule type" value="Genomic_DNA"/>
</dbReference>
<keyword evidence="2" id="KW-1185">Reference proteome</keyword>
<accession>A0ACC2LYI0</accession>
<reference evidence="1 2" key="1">
    <citation type="journal article" date="2022" name="Hortic Res">
        <title>A haplotype resolved chromosomal level avocado genome allows analysis of novel avocado genes.</title>
        <authorList>
            <person name="Nath O."/>
            <person name="Fletcher S.J."/>
            <person name="Hayward A."/>
            <person name="Shaw L.M."/>
            <person name="Masouleh A.K."/>
            <person name="Furtado A."/>
            <person name="Henry R.J."/>
            <person name="Mitter N."/>
        </authorList>
    </citation>
    <scope>NUCLEOTIDE SEQUENCE [LARGE SCALE GENOMIC DNA]</scope>
    <source>
        <strain evidence="2">cv. Hass</strain>
    </source>
</reference>
<organism evidence="1 2">
    <name type="scientific">Persea americana</name>
    <name type="common">Avocado</name>
    <dbReference type="NCBI Taxonomy" id="3435"/>
    <lineage>
        <taxon>Eukaryota</taxon>
        <taxon>Viridiplantae</taxon>
        <taxon>Streptophyta</taxon>
        <taxon>Embryophyta</taxon>
        <taxon>Tracheophyta</taxon>
        <taxon>Spermatophyta</taxon>
        <taxon>Magnoliopsida</taxon>
        <taxon>Magnoliidae</taxon>
        <taxon>Laurales</taxon>
        <taxon>Lauraceae</taxon>
        <taxon>Persea</taxon>
    </lineage>
</organism>
<evidence type="ECO:0000313" key="2">
    <source>
        <dbReference type="Proteomes" id="UP001234297"/>
    </source>
</evidence>
<gene>
    <name evidence="1" type="ORF">MRB53_012403</name>
</gene>
<evidence type="ECO:0000313" key="1">
    <source>
        <dbReference type="EMBL" id="KAJ8638136.1"/>
    </source>
</evidence>
<name>A0ACC2LYI0_PERAE</name>
<dbReference type="Proteomes" id="UP001234297">
    <property type="component" value="Chromosome 3"/>
</dbReference>
<sequence length="540" mass="60161">MPDGRRRTMAASGDGCDGDLGSNRTPGDGCDGDMGSGKSWPTAPALALAADDRVQVLLQGYIHCPNLSLNRRMGGSKHALNATDHSKKRRMETSFWRPVSTRSNSGEGCSEKDAKTFQVIDCNDKSDDGFQFKSEALEETSAVSGNMVDNLSQGQHNVSELKSFETIYKEEFREVGVYELDIDVRKDNHAEKYSTSIEVDASLVRFIKGKGGSKQKEIEAESGVRIIFPSRKGEGAIVIEGTSIENVTEASDKIKVVLEEAIKSPQLDYSHFISLPLAIYPRLVEKLIDFQNSILGNPEPSQDVNQNSDSSEDSSDDREDKNIKNNQLDEGLTLSVNLKVQKDDEHVKVEIDDAVGKNVAIKTRSSILSDTPANLGIDRSIFIKPKTFHLTVLMLKLWNKERLAAATEVLQSVSSKVKDALEGRPVFVRLKGLECMKGTQAKARVLYAPVEEVGGEDRLLRACETIIEAYVDAGLVLERDAQHRLELHATLMNARHRKRKKRTRRYESFDARDIYKQYGSVEWGEYLIHEAHLSQRDVKT</sequence>
<protein>
    <submittedName>
        <fullName evidence="1">Uncharacterized protein</fullName>
    </submittedName>
</protein>